<keyword evidence="3" id="KW-0677">Repeat</keyword>
<dbReference type="AlphaFoldDB" id="A0A8J5LZD4"/>
<sequence>METAITTKLVEFSFQSIAGKLGKMLEEEAALLAGVEDDVRYIVAEHKSITSFLTAISTRHNLDAEVKNWAQELSEVAYDAEDSIDEFDCRLRSTLGFFKHSLRSIKSLKGRHDIASEIKKLKVQVEDIKKKARSLFPPK</sequence>
<dbReference type="CDD" id="cd14798">
    <property type="entry name" value="RX-CC_like"/>
    <property type="match status" value="1"/>
</dbReference>
<accession>A0A8J5LZD4</accession>
<evidence type="ECO:0000313" key="7">
    <source>
        <dbReference type="EMBL" id="KAG6528169.1"/>
    </source>
</evidence>
<name>A0A8J5LZD4_ZINOF</name>
<dbReference type="Pfam" id="PF18052">
    <property type="entry name" value="Rx_N"/>
    <property type="match status" value="1"/>
</dbReference>
<organism evidence="7 8">
    <name type="scientific">Zingiber officinale</name>
    <name type="common">Ginger</name>
    <name type="synonym">Amomum zingiber</name>
    <dbReference type="NCBI Taxonomy" id="94328"/>
    <lineage>
        <taxon>Eukaryota</taxon>
        <taxon>Viridiplantae</taxon>
        <taxon>Streptophyta</taxon>
        <taxon>Embryophyta</taxon>
        <taxon>Tracheophyta</taxon>
        <taxon>Spermatophyta</taxon>
        <taxon>Magnoliopsida</taxon>
        <taxon>Liliopsida</taxon>
        <taxon>Zingiberales</taxon>
        <taxon>Zingiberaceae</taxon>
        <taxon>Zingiber</taxon>
    </lineage>
</organism>
<dbReference type="EMBL" id="JACMSC010000003">
    <property type="protein sequence ID" value="KAG6528169.1"/>
    <property type="molecule type" value="Genomic_DNA"/>
</dbReference>
<keyword evidence="4" id="KW-0547">Nucleotide-binding</keyword>
<dbReference type="InterPro" id="IPR041118">
    <property type="entry name" value="Rx_N"/>
</dbReference>
<protein>
    <recommendedName>
        <fullName evidence="6">Disease resistance N-terminal domain-containing protein</fullName>
    </recommendedName>
</protein>
<dbReference type="GO" id="GO:0000166">
    <property type="term" value="F:nucleotide binding"/>
    <property type="evidence" value="ECO:0007669"/>
    <property type="project" value="UniProtKB-KW"/>
</dbReference>
<evidence type="ECO:0000259" key="6">
    <source>
        <dbReference type="Pfam" id="PF18052"/>
    </source>
</evidence>
<dbReference type="Proteomes" id="UP000734854">
    <property type="component" value="Unassembled WGS sequence"/>
</dbReference>
<keyword evidence="2" id="KW-0433">Leucine-rich repeat</keyword>
<evidence type="ECO:0000256" key="4">
    <source>
        <dbReference type="ARBA" id="ARBA00022741"/>
    </source>
</evidence>
<proteinExistence type="inferred from homology"/>
<dbReference type="InterPro" id="IPR038005">
    <property type="entry name" value="RX-like_CC"/>
</dbReference>
<reference evidence="7 8" key="1">
    <citation type="submission" date="2020-08" db="EMBL/GenBank/DDBJ databases">
        <title>Plant Genome Project.</title>
        <authorList>
            <person name="Zhang R.-G."/>
        </authorList>
    </citation>
    <scope>NUCLEOTIDE SEQUENCE [LARGE SCALE GENOMIC DNA]</scope>
    <source>
        <tissue evidence="7">Rhizome</tissue>
    </source>
</reference>
<comment type="similarity">
    <text evidence="1">Belongs to the disease resistance NB-LRR family.</text>
</comment>
<evidence type="ECO:0000256" key="5">
    <source>
        <dbReference type="ARBA" id="ARBA00022821"/>
    </source>
</evidence>
<dbReference type="PANTHER" id="PTHR19338:SF45">
    <property type="entry name" value="RX N-TERMINAL DOMAIN-CONTAINING PROTEIN"/>
    <property type="match status" value="1"/>
</dbReference>
<evidence type="ECO:0000256" key="2">
    <source>
        <dbReference type="ARBA" id="ARBA00022614"/>
    </source>
</evidence>
<feature type="domain" description="Disease resistance N-terminal" evidence="6">
    <location>
        <begin position="16"/>
        <end position="93"/>
    </location>
</feature>
<keyword evidence="5" id="KW-0611">Plant defense</keyword>
<evidence type="ECO:0000256" key="1">
    <source>
        <dbReference type="ARBA" id="ARBA00008894"/>
    </source>
</evidence>
<dbReference type="GO" id="GO:0006952">
    <property type="term" value="P:defense response"/>
    <property type="evidence" value="ECO:0007669"/>
    <property type="project" value="UniProtKB-KW"/>
</dbReference>
<gene>
    <name evidence="7" type="ORF">ZIOFF_010319</name>
</gene>
<keyword evidence="8" id="KW-1185">Reference proteome</keyword>
<evidence type="ECO:0000313" key="8">
    <source>
        <dbReference type="Proteomes" id="UP000734854"/>
    </source>
</evidence>
<dbReference type="PANTHER" id="PTHR19338">
    <property type="entry name" value="TRANSLOCASE OF INNER MITOCHONDRIAL MEMBRANE 13 HOMOLOG"/>
    <property type="match status" value="1"/>
</dbReference>
<dbReference type="Gene3D" id="1.20.5.4130">
    <property type="match status" value="1"/>
</dbReference>
<comment type="caution">
    <text evidence="7">The sequence shown here is derived from an EMBL/GenBank/DDBJ whole genome shotgun (WGS) entry which is preliminary data.</text>
</comment>
<evidence type="ECO:0000256" key="3">
    <source>
        <dbReference type="ARBA" id="ARBA00022737"/>
    </source>
</evidence>